<dbReference type="Proteomes" id="UP000019275">
    <property type="component" value="Unassembled WGS sequence"/>
</dbReference>
<organism evidence="1 2">
    <name type="scientific">Cellulophaga geojensis KL-A</name>
    <dbReference type="NCBI Taxonomy" id="1328323"/>
    <lineage>
        <taxon>Bacteria</taxon>
        <taxon>Pseudomonadati</taxon>
        <taxon>Bacteroidota</taxon>
        <taxon>Flavobacteriia</taxon>
        <taxon>Flavobacteriales</taxon>
        <taxon>Flavobacteriaceae</taxon>
        <taxon>Cellulophaga</taxon>
    </lineage>
</organism>
<proteinExistence type="predicted"/>
<comment type="caution">
    <text evidence="1">The sequence shown here is derived from an EMBL/GenBank/DDBJ whole genome shotgun (WGS) entry which is preliminary data.</text>
</comment>
<dbReference type="EMBL" id="ARZX01000004">
    <property type="protein sequence ID" value="EWH14329.1"/>
    <property type="molecule type" value="Genomic_DNA"/>
</dbReference>
<gene>
    <name evidence="1" type="ORF">KLA_04891</name>
</gene>
<evidence type="ECO:0000313" key="2">
    <source>
        <dbReference type="Proteomes" id="UP000019275"/>
    </source>
</evidence>
<dbReference type="PROSITE" id="PS51257">
    <property type="entry name" value="PROKAR_LIPOPROTEIN"/>
    <property type="match status" value="1"/>
</dbReference>
<dbReference type="RefSeq" id="WP_034644406.1">
    <property type="nucleotide sequence ID" value="NZ_ARZX01000004.1"/>
</dbReference>
<sequence length="215" mass="23096">MKKIKLICLGLIAVTTFSCKDAKKDHSHEGENADHSHAETESQYSLIADSTKASFTAYKTTDKIGVGGTFKTVNITKSNTGATALEALNGTEFSIPVSSLFTNDGTGTRDPKILEFFFGVMKNTELISGTLKTDGDKNSLEVTLNGETATVPLTTEKLADNKYTFTGIMNLEDWNALDAVASINKACEALHTGADGVSKTWSEVEIKGQVFLAKK</sequence>
<protein>
    <recommendedName>
        <fullName evidence="3">Lipid/polyisoprenoid-binding YceI-like domain-containing protein</fullName>
    </recommendedName>
</protein>
<accession>A0ABP3B925</accession>
<reference evidence="1 2" key="1">
    <citation type="journal article" date="2014" name="Genome Announc.">
        <title>Draft Genome Sequence of the Carrageenan-Degrading Bacterium Cellulophaga sp. Strain KL-A, Isolated from Decaying Marine Algae.</title>
        <authorList>
            <person name="Shan D."/>
            <person name="Ying J."/>
            <person name="Li X."/>
            <person name="Gao Z."/>
            <person name="Wei G."/>
            <person name="Shao Z."/>
        </authorList>
    </citation>
    <scope>NUCLEOTIDE SEQUENCE [LARGE SCALE GENOMIC DNA]</scope>
    <source>
        <strain evidence="1 2">KL-A</strain>
    </source>
</reference>
<keyword evidence="2" id="KW-1185">Reference proteome</keyword>
<evidence type="ECO:0000313" key="1">
    <source>
        <dbReference type="EMBL" id="EWH14329.1"/>
    </source>
</evidence>
<evidence type="ECO:0008006" key="3">
    <source>
        <dbReference type="Google" id="ProtNLM"/>
    </source>
</evidence>
<name>A0ABP3B925_9FLAO</name>